<dbReference type="InterPro" id="IPR006379">
    <property type="entry name" value="HAD-SF_hydro_IIB"/>
</dbReference>
<proteinExistence type="predicted"/>
<dbReference type="InterPro" id="IPR036412">
    <property type="entry name" value="HAD-like_sf"/>
</dbReference>
<dbReference type="InterPro" id="IPR000150">
    <property type="entry name" value="Cof"/>
</dbReference>
<sequence>MKRVKLIAIDLDGTLLGEDGKISEVNQEAIRKRQANGDIVAFCSGRSLHDMKEIAAAANLDVPLICANGSLTSVNDEIIRSQILTSDKLIEIMEKVSEAELYFEVYTNKGVYVQKDKQPILEEEKETLFDTPEEKESAEQIIEIQNMQYGMVEVDDYLEAGVTELEPYKVFVLTFRRQELENLAGALEDREDISVTTSGYQKLDIAHPDASKGDALKGLAEYYQIPRENTVCIGDNYNDISMFQYAGTAVAMQNAEPEVKEYADHMTRSNEENGVGYALNEIIE</sequence>
<keyword evidence="2" id="KW-1185">Reference proteome</keyword>
<dbReference type="NCBIfam" id="TIGR00099">
    <property type="entry name" value="Cof-subfamily"/>
    <property type="match status" value="1"/>
</dbReference>
<dbReference type="Gene3D" id="3.40.50.1000">
    <property type="entry name" value="HAD superfamily/HAD-like"/>
    <property type="match status" value="1"/>
</dbReference>
<dbReference type="Pfam" id="PF08282">
    <property type="entry name" value="Hydrolase_3"/>
    <property type="match status" value="1"/>
</dbReference>
<reference evidence="2" key="1">
    <citation type="journal article" date="2019" name="Int. J. Syst. Evol. Microbiol.">
        <title>The Global Catalogue of Microorganisms (GCM) 10K type strain sequencing project: providing services to taxonomists for standard genome sequencing and annotation.</title>
        <authorList>
            <consortium name="The Broad Institute Genomics Platform"/>
            <consortium name="The Broad Institute Genome Sequencing Center for Infectious Disease"/>
            <person name="Wu L."/>
            <person name="Ma J."/>
        </authorList>
    </citation>
    <scope>NUCLEOTIDE SEQUENCE [LARGE SCALE GENOMIC DNA]</scope>
    <source>
        <strain evidence="2">CGMCC 1.7693</strain>
    </source>
</reference>
<protein>
    <submittedName>
        <fullName evidence="1">Haloacid dehalogenase</fullName>
    </submittedName>
</protein>
<dbReference type="Gene3D" id="3.30.1240.10">
    <property type="match status" value="1"/>
</dbReference>
<dbReference type="RefSeq" id="WP_229720043.1">
    <property type="nucleotide sequence ID" value="NZ_BMLW01000001.1"/>
</dbReference>
<name>A0ABQ2NPP2_9BACI</name>
<dbReference type="Proteomes" id="UP000641206">
    <property type="component" value="Unassembled WGS sequence"/>
</dbReference>
<dbReference type="PANTHER" id="PTHR10000">
    <property type="entry name" value="PHOSPHOSERINE PHOSPHATASE"/>
    <property type="match status" value="1"/>
</dbReference>
<accession>A0ABQ2NPP2</accession>
<dbReference type="CDD" id="cd07516">
    <property type="entry name" value="HAD_Pase"/>
    <property type="match status" value="1"/>
</dbReference>
<evidence type="ECO:0000313" key="1">
    <source>
        <dbReference type="EMBL" id="GGP07413.1"/>
    </source>
</evidence>
<dbReference type="SFLD" id="SFLDS00003">
    <property type="entry name" value="Haloacid_Dehalogenase"/>
    <property type="match status" value="1"/>
</dbReference>
<dbReference type="EMBL" id="BMLW01000001">
    <property type="protein sequence ID" value="GGP07413.1"/>
    <property type="molecule type" value="Genomic_DNA"/>
</dbReference>
<dbReference type="SFLD" id="SFLDG01140">
    <property type="entry name" value="C2.B:_Phosphomannomutase_and_P"/>
    <property type="match status" value="1"/>
</dbReference>
<organism evidence="1 2">
    <name type="scientific">Oceanobacillus neutriphilus</name>
    <dbReference type="NCBI Taxonomy" id="531815"/>
    <lineage>
        <taxon>Bacteria</taxon>
        <taxon>Bacillati</taxon>
        <taxon>Bacillota</taxon>
        <taxon>Bacilli</taxon>
        <taxon>Bacillales</taxon>
        <taxon>Bacillaceae</taxon>
        <taxon>Oceanobacillus</taxon>
    </lineage>
</organism>
<dbReference type="SUPFAM" id="SSF56784">
    <property type="entry name" value="HAD-like"/>
    <property type="match status" value="1"/>
</dbReference>
<gene>
    <name evidence="1" type="ORF">GCM10011346_03300</name>
</gene>
<dbReference type="SFLD" id="SFLDG01144">
    <property type="entry name" value="C2.B.4:_PGP_Like"/>
    <property type="match status" value="1"/>
</dbReference>
<dbReference type="PANTHER" id="PTHR10000:SF55">
    <property type="entry name" value="5-AMINO-6-(5-PHOSPHO-D-RIBITYLAMINO)URACIL PHOSPHATASE YCSE"/>
    <property type="match status" value="1"/>
</dbReference>
<dbReference type="InterPro" id="IPR023214">
    <property type="entry name" value="HAD_sf"/>
</dbReference>
<evidence type="ECO:0000313" key="2">
    <source>
        <dbReference type="Proteomes" id="UP000641206"/>
    </source>
</evidence>
<comment type="caution">
    <text evidence="1">The sequence shown here is derived from an EMBL/GenBank/DDBJ whole genome shotgun (WGS) entry which is preliminary data.</text>
</comment>
<dbReference type="NCBIfam" id="TIGR01484">
    <property type="entry name" value="HAD-SF-IIB"/>
    <property type="match status" value="1"/>
</dbReference>